<gene>
    <name evidence="10" type="ORF">CAL13_13550</name>
</gene>
<dbReference type="InterPro" id="IPR001867">
    <property type="entry name" value="OmpR/PhoB-type_DNA-bd"/>
</dbReference>
<dbReference type="InterPro" id="IPR001789">
    <property type="entry name" value="Sig_transdc_resp-reg_receiver"/>
</dbReference>
<dbReference type="SUPFAM" id="SSF52172">
    <property type="entry name" value="CheY-like"/>
    <property type="match status" value="1"/>
</dbReference>
<dbReference type="InterPro" id="IPR011006">
    <property type="entry name" value="CheY-like_superfamily"/>
</dbReference>
<dbReference type="EMBL" id="CP021109">
    <property type="protein sequence ID" value="ARP87117.1"/>
    <property type="molecule type" value="Genomic_DNA"/>
</dbReference>
<dbReference type="SUPFAM" id="SSF46894">
    <property type="entry name" value="C-terminal effector domain of the bipartite response regulators"/>
    <property type="match status" value="1"/>
</dbReference>
<dbReference type="GO" id="GO:0006355">
    <property type="term" value="P:regulation of DNA-templated transcription"/>
    <property type="evidence" value="ECO:0007669"/>
    <property type="project" value="InterPro"/>
</dbReference>
<evidence type="ECO:0000256" key="5">
    <source>
        <dbReference type="ARBA" id="ARBA00023163"/>
    </source>
</evidence>
<dbReference type="PROSITE" id="PS51755">
    <property type="entry name" value="OMPR_PHOB"/>
    <property type="match status" value="1"/>
</dbReference>
<feature type="domain" description="OmpR/PhoB-type" evidence="9">
    <location>
        <begin position="139"/>
        <end position="240"/>
    </location>
</feature>
<accession>A0A1W6Z177</accession>
<evidence type="ECO:0000256" key="3">
    <source>
        <dbReference type="ARBA" id="ARBA00023015"/>
    </source>
</evidence>
<evidence type="ECO:0008006" key="12">
    <source>
        <dbReference type="Google" id="ProtNLM"/>
    </source>
</evidence>
<dbReference type="Proteomes" id="UP000194139">
    <property type="component" value="Chromosome"/>
</dbReference>
<organism evidence="10 11">
    <name type="scientific">Bordetella genomosp. 9</name>
    <dbReference type="NCBI Taxonomy" id="1416803"/>
    <lineage>
        <taxon>Bacteria</taxon>
        <taxon>Pseudomonadati</taxon>
        <taxon>Pseudomonadota</taxon>
        <taxon>Betaproteobacteria</taxon>
        <taxon>Burkholderiales</taxon>
        <taxon>Alcaligenaceae</taxon>
        <taxon>Bordetella</taxon>
    </lineage>
</organism>
<feature type="DNA-binding region" description="OmpR/PhoB-type" evidence="7">
    <location>
        <begin position="139"/>
        <end position="240"/>
    </location>
</feature>
<dbReference type="InterPro" id="IPR016032">
    <property type="entry name" value="Sig_transdc_resp-reg_C-effctor"/>
</dbReference>
<proteinExistence type="predicted"/>
<evidence type="ECO:0000259" key="8">
    <source>
        <dbReference type="PROSITE" id="PS50110"/>
    </source>
</evidence>
<dbReference type="Pfam" id="PF00072">
    <property type="entry name" value="Response_reg"/>
    <property type="match status" value="1"/>
</dbReference>
<evidence type="ECO:0000256" key="6">
    <source>
        <dbReference type="PROSITE-ProRule" id="PRU00169"/>
    </source>
</evidence>
<dbReference type="InterPro" id="IPR039420">
    <property type="entry name" value="WalR-like"/>
</dbReference>
<evidence type="ECO:0000259" key="9">
    <source>
        <dbReference type="PROSITE" id="PS51755"/>
    </source>
</evidence>
<dbReference type="GO" id="GO:0032993">
    <property type="term" value="C:protein-DNA complex"/>
    <property type="evidence" value="ECO:0007669"/>
    <property type="project" value="TreeGrafter"/>
</dbReference>
<evidence type="ECO:0000256" key="1">
    <source>
        <dbReference type="ARBA" id="ARBA00022553"/>
    </source>
</evidence>
<name>A0A1W6Z177_9BORD</name>
<dbReference type="PANTHER" id="PTHR48111:SF4">
    <property type="entry name" value="DNA-BINDING DUAL TRANSCRIPTIONAL REGULATOR OMPR"/>
    <property type="match status" value="1"/>
</dbReference>
<dbReference type="Gene3D" id="6.10.250.690">
    <property type="match status" value="1"/>
</dbReference>
<dbReference type="Gene3D" id="1.10.10.10">
    <property type="entry name" value="Winged helix-like DNA-binding domain superfamily/Winged helix DNA-binding domain"/>
    <property type="match status" value="1"/>
</dbReference>
<reference evidence="10 11" key="1">
    <citation type="submission" date="2017-05" db="EMBL/GenBank/DDBJ databases">
        <title>Complete and WGS of Bordetella genogroups.</title>
        <authorList>
            <person name="Spilker T."/>
            <person name="LiPuma J."/>
        </authorList>
    </citation>
    <scope>NUCLEOTIDE SEQUENCE [LARGE SCALE GENOMIC DNA]</scope>
    <source>
        <strain evidence="10 11">AU17164</strain>
    </source>
</reference>
<dbReference type="CDD" id="cd00383">
    <property type="entry name" value="trans_reg_C"/>
    <property type="match status" value="1"/>
</dbReference>
<dbReference type="Gene3D" id="3.40.50.2300">
    <property type="match status" value="1"/>
</dbReference>
<dbReference type="SMART" id="SM00862">
    <property type="entry name" value="Trans_reg_C"/>
    <property type="match status" value="1"/>
</dbReference>
<keyword evidence="2" id="KW-0902">Two-component regulatory system</keyword>
<dbReference type="GO" id="GO:0000156">
    <property type="term" value="F:phosphorelay response regulator activity"/>
    <property type="evidence" value="ECO:0007669"/>
    <property type="project" value="TreeGrafter"/>
</dbReference>
<feature type="domain" description="Response regulatory" evidence="8">
    <location>
        <begin position="11"/>
        <end position="126"/>
    </location>
</feature>
<keyword evidence="4 7" id="KW-0238">DNA-binding</keyword>
<evidence type="ECO:0000313" key="11">
    <source>
        <dbReference type="Proteomes" id="UP000194139"/>
    </source>
</evidence>
<dbReference type="SMART" id="SM00448">
    <property type="entry name" value="REC"/>
    <property type="match status" value="1"/>
</dbReference>
<sequence>MQTQAADGVLCIGLLEDDADFREELKLGLGGYGFRVNFACGSAAEFYRHVESQPCDIVILDANVEGSEDGFSVATRLRALHPVGIVMLTGRGALEDRVRGLEGGADIYMTKPVDLLELSSVIRSLARRMRLSRTPPAAVPGDRLPQTWSLQDGGWILVSPDGGSLHLSAQERVFLNALMEASGNVVSRQALSELFSPNNPSEFELRRIDVLVSRLRAKAQSSGMKLPVLSVRGQGYVFAA</sequence>
<feature type="modified residue" description="4-aspartylphosphate" evidence="6">
    <location>
        <position position="61"/>
    </location>
</feature>
<keyword evidence="5" id="KW-0804">Transcription</keyword>
<evidence type="ECO:0000256" key="2">
    <source>
        <dbReference type="ARBA" id="ARBA00023012"/>
    </source>
</evidence>
<dbReference type="InterPro" id="IPR036388">
    <property type="entry name" value="WH-like_DNA-bd_sf"/>
</dbReference>
<evidence type="ECO:0000313" key="10">
    <source>
        <dbReference type="EMBL" id="ARP87117.1"/>
    </source>
</evidence>
<evidence type="ECO:0000256" key="7">
    <source>
        <dbReference type="PROSITE-ProRule" id="PRU01091"/>
    </source>
</evidence>
<dbReference type="Pfam" id="PF00486">
    <property type="entry name" value="Trans_reg_C"/>
    <property type="match status" value="1"/>
</dbReference>
<keyword evidence="11" id="KW-1185">Reference proteome</keyword>
<evidence type="ECO:0000256" key="4">
    <source>
        <dbReference type="ARBA" id="ARBA00023125"/>
    </source>
</evidence>
<dbReference type="PANTHER" id="PTHR48111">
    <property type="entry name" value="REGULATOR OF RPOS"/>
    <property type="match status" value="1"/>
</dbReference>
<dbReference type="GO" id="GO:0000976">
    <property type="term" value="F:transcription cis-regulatory region binding"/>
    <property type="evidence" value="ECO:0007669"/>
    <property type="project" value="TreeGrafter"/>
</dbReference>
<dbReference type="AlphaFoldDB" id="A0A1W6Z177"/>
<keyword evidence="3" id="KW-0805">Transcription regulation</keyword>
<dbReference type="RefSeq" id="WP_086072671.1">
    <property type="nucleotide sequence ID" value="NZ_CP021109.1"/>
</dbReference>
<protein>
    <recommendedName>
        <fullName evidence="12">DNA-binding response regulator</fullName>
    </recommendedName>
</protein>
<dbReference type="CDD" id="cd17574">
    <property type="entry name" value="REC_OmpR"/>
    <property type="match status" value="1"/>
</dbReference>
<dbReference type="GO" id="GO:0005829">
    <property type="term" value="C:cytosol"/>
    <property type="evidence" value="ECO:0007669"/>
    <property type="project" value="TreeGrafter"/>
</dbReference>
<keyword evidence="1 6" id="KW-0597">Phosphoprotein</keyword>
<dbReference type="PROSITE" id="PS50110">
    <property type="entry name" value="RESPONSE_REGULATORY"/>
    <property type="match status" value="1"/>
</dbReference>